<protein>
    <recommendedName>
        <fullName evidence="1">Reverse transcriptase domain-containing protein</fullName>
    </recommendedName>
</protein>
<dbReference type="InterPro" id="IPR043502">
    <property type="entry name" value="DNA/RNA_pol_sf"/>
</dbReference>
<accession>A0A229UVS3</accession>
<comment type="caution">
    <text evidence="2">The sequence shown here is derived from an EMBL/GenBank/DDBJ whole genome shotgun (WGS) entry which is preliminary data.</text>
</comment>
<dbReference type="InterPro" id="IPR051083">
    <property type="entry name" value="GrpII_Intron_Splice-Mob/Def"/>
</dbReference>
<evidence type="ECO:0000313" key="2">
    <source>
        <dbReference type="EMBL" id="OXM87401.1"/>
    </source>
</evidence>
<dbReference type="CDD" id="cd01651">
    <property type="entry name" value="RT_G2_intron"/>
    <property type="match status" value="1"/>
</dbReference>
<evidence type="ECO:0000259" key="1">
    <source>
        <dbReference type="PROSITE" id="PS50878"/>
    </source>
</evidence>
<name>A0A229UVS3_9BACL</name>
<gene>
    <name evidence="2" type="ORF">CF651_04655</name>
</gene>
<dbReference type="PANTHER" id="PTHR34047">
    <property type="entry name" value="NUCLEAR INTRON MATURASE 1, MITOCHONDRIAL-RELATED"/>
    <property type="match status" value="1"/>
</dbReference>
<organism evidence="2 3">
    <name type="scientific">Paenibacillus rigui</name>
    <dbReference type="NCBI Taxonomy" id="554312"/>
    <lineage>
        <taxon>Bacteria</taxon>
        <taxon>Bacillati</taxon>
        <taxon>Bacillota</taxon>
        <taxon>Bacilli</taxon>
        <taxon>Bacillales</taxon>
        <taxon>Paenibacillaceae</taxon>
        <taxon>Paenibacillus</taxon>
    </lineage>
</organism>
<dbReference type="RefSeq" id="WP_094013698.1">
    <property type="nucleotide sequence ID" value="NZ_NMQW01000005.1"/>
</dbReference>
<dbReference type="PANTHER" id="PTHR34047:SF8">
    <property type="entry name" value="PROTEIN YKFC"/>
    <property type="match status" value="1"/>
</dbReference>
<dbReference type="EMBL" id="NMQW01000005">
    <property type="protein sequence ID" value="OXM87401.1"/>
    <property type="molecule type" value="Genomic_DNA"/>
</dbReference>
<evidence type="ECO:0000313" key="3">
    <source>
        <dbReference type="Proteomes" id="UP000215509"/>
    </source>
</evidence>
<sequence>MCTWRYLADGYRYVIDADLKSYFDTIPHERLIGLVKETVVDGSVLALLEQFLRTGVMDGGSHHLNKQGTLQGANIYLHPLDKIMTKRGHRLTRYADDLFICCKTQKGAERVLNSVIRLLEQVMGLKVHPEIYYELNELHSQSVQKWQ</sequence>
<dbReference type="Pfam" id="PF00078">
    <property type="entry name" value="RVT_1"/>
    <property type="match status" value="1"/>
</dbReference>
<dbReference type="InterPro" id="IPR000477">
    <property type="entry name" value="RT_dom"/>
</dbReference>
<feature type="domain" description="Reverse transcriptase" evidence="1">
    <location>
        <begin position="1"/>
        <end position="147"/>
    </location>
</feature>
<dbReference type="OrthoDB" id="9793236at2"/>
<proteinExistence type="predicted"/>
<reference evidence="2 3" key="1">
    <citation type="submission" date="2017-07" db="EMBL/GenBank/DDBJ databases">
        <title>Genome sequencing and assembly of Paenibacillus rigui.</title>
        <authorList>
            <person name="Mayilraj S."/>
        </authorList>
    </citation>
    <scope>NUCLEOTIDE SEQUENCE [LARGE SCALE GENOMIC DNA]</scope>
    <source>
        <strain evidence="2 3">JCM 16352</strain>
    </source>
</reference>
<dbReference type="SUPFAM" id="SSF56672">
    <property type="entry name" value="DNA/RNA polymerases"/>
    <property type="match status" value="1"/>
</dbReference>
<keyword evidence="3" id="KW-1185">Reference proteome</keyword>
<dbReference type="PROSITE" id="PS50878">
    <property type="entry name" value="RT_POL"/>
    <property type="match status" value="1"/>
</dbReference>
<dbReference type="Proteomes" id="UP000215509">
    <property type="component" value="Unassembled WGS sequence"/>
</dbReference>
<dbReference type="AlphaFoldDB" id="A0A229UVS3"/>